<keyword evidence="3" id="KW-0812">Transmembrane</keyword>
<accession>A0A3B0IYQ1</accession>
<keyword evidence="2 3" id="KW-0472">Membrane</keyword>
<dbReference type="EMBL" id="OUNE01000050">
    <property type="protein sequence ID" value="SPP32865.1"/>
    <property type="molecule type" value="Genomic_DNA"/>
</dbReference>
<dbReference type="AlphaFoldDB" id="A0A3B0IYQ1"/>
<dbReference type="Pfam" id="PF02632">
    <property type="entry name" value="BioY"/>
    <property type="match status" value="1"/>
</dbReference>
<gene>
    <name evidence="4" type="primary">bioY</name>
    <name evidence="4" type="ORF">WBAD_0259</name>
</gene>
<dbReference type="PIRSF" id="PIRSF016661">
    <property type="entry name" value="BioY"/>
    <property type="match status" value="1"/>
</dbReference>
<feature type="transmembrane region" description="Helical" evidence="3">
    <location>
        <begin position="148"/>
        <end position="173"/>
    </location>
</feature>
<dbReference type="GO" id="GO:0005886">
    <property type="term" value="C:plasma membrane"/>
    <property type="evidence" value="ECO:0007669"/>
    <property type="project" value="UniProtKB-SubCell"/>
</dbReference>
<reference evidence="4" key="1">
    <citation type="submission" date="2018-04" db="EMBL/GenBank/DDBJ databases">
        <authorList>
            <person name="Go L.Y."/>
            <person name="Mitchell J.A."/>
        </authorList>
    </citation>
    <scope>NUCLEOTIDE SEQUENCE</scope>
    <source>
        <strain evidence="4">WBAD</strain>
    </source>
</reference>
<comment type="subcellular location">
    <subcellularLocation>
        <location evidence="2">Cell membrane</location>
        <topology evidence="2">Multi-pass membrane protein</topology>
    </subcellularLocation>
</comment>
<feature type="transmembrane region" description="Helical" evidence="3">
    <location>
        <begin position="12"/>
        <end position="28"/>
    </location>
</feature>
<organism evidence="4">
    <name type="scientific">Wolbachia endosymbiont of Aleurodicus dispersus</name>
    <dbReference type="NCBI Taxonomy" id="1288877"/>
    <lineage>
        <taxon>Bacteria</taxon>
        <taxon>Pseudomonadati</taxon>
        <taxon>Pseudomonadota</taxon>
        <taxon>Alphaproteobacteria</taxon>
        <taxon>Rickettsiales</taxon>
        <taxon>Anaplasmataceae</taxon>
        <taxon>Wolbachieae</taxon>
        <taxon>Wolbachia</taxon>
    </lineage>
</organism>
<feature type="transmembrane region" description="Helical" evidence="3">
    <location>
        <begin position="56"/>
        <end position="75"/>
    </location>
</feature>
<sequence length="175" mass="18977">MFITQSSSRSTLAEILSCVLLLFLMAQISVPLQPVPITLQTLGVMLIGLKFNRRTAFYSVLTYLSLGAAGFPVFANFSSGYHIFLGPTGGYLIGCLAAVMVMNKVNELLNSKYKSFVCNSLSCLAGTAVIFICGVSWLSVYFGLERAIMVGVLPFILPGLVKIFLLVAALQYLKK</sequence>
<evidence type="ECO:0000256" key="1">
    <source>
        <dbReference type="ARBA" id="ARBA00010692"/>
    </source>
</evidence>
<proteinExistence type="inferred from homology"/>
<dbReference type="InterPro" id="IPR003784">
    <property type="entry name" value="BioY"/>
</dbReference>
<dbReference type="PANTHER" id="PTHR34295">
    <property type="entry name" value="BIOTIN TRANSPORTER BIOY"/>
    <property type="match status" value="1"/>
</dbReference>
<feature type="transmembrane region" description="Helical" evidence="3">
    <location>
        <begin position="121"/>
        <end position="142"/>
    </location>
</feature>
<feature type="transmembrane region" description="Helical" evidence="3">
    <location>
        <begin position="81"/>
        <end position="101"/>
    </location>
</feature>
<comment type="similarity">
    <text evidence="1 2">Belongs to the BioY family.</text>
</comment>
<keyword evidence="2" id="KW-1003">Cell membrane</keyword>
<dbReference type="PANTHER" id="PTHR34295:SF1">
    <property type="entry name" value="BIOTIN TRANSPORTER BIOY"/>
    <property type="match status" value="1"/>
</dbReference>
<keyword evidence="2" id="KW-0813">Transport</keyword>
<evidence type="ECO:0000256" key="3">
    <source>
        <dbReference type="SAM" id="Phobius"/>
    </source>
</evidence>
<protein>
    <recommendedName>
        <fullName evidence="2">Biotin transporter</fullName>
    </recommendedName>
</protein>
<keyword evidence="3" id="KW-1133">Transmembrane helix</keyword>
<dbReference type="GO" id="GO:0015225">
    <property type="term" value="F:biotin transmembrane transporter activity"/>
    <property type="evidence" value="ECO:0007669"/>
    <property type="project" value="UniProtKB-UniRule"/>
</dbReference>
<name>A0A3B0IYQ1_9RICK</name>
<evidence type="ECO:0000313" key="4">
    <source>
        <dbReference type="EMBL" id="SPP32865.1"/>
    </source>
</evidence>
<evidence type="ECO:0000256" key="2">
    <source>
        <dbReference type="PIRNR" id="PIRNR016661"/>
    </source>
</evidence>
<dbReference type="Gene3D" id="1.10.1760.20">
    <property type="match status" value="1"/>
</dbReference>